<protein>
    <submittedName>
        <fullName evidence="1">Uncharacterized protein</fullName>
    </submittedName>
</protein>
<dbReference type="Proteomes" id="UP001156666">
    <property type="component" value="Unassembled WGS sequence"/>
</dbReference>
<gene>
    <name evidence="1" type="ORF">GCM10007940_45730</name>
</gene>
<dbReference type="EMBL" id="BSOH01000037">
    <property type="protein sequence ID" value="GLR19957.1"/>
    <property type="molecule type" value="Genomic_DNA"/>
</dbReference>
<accession>A0AA37STJ1</accession>
<reference evidence="1" key="1">
    <citation type="journal article" date="2014" name="Int. J. Syst. Evol. Microbiol.">
        <title>Complete genome sequence of Corynebacterium casei LMG S-19264T (=DSM 44701T), isolated from a smear-ripened cheese.</title>
        <authorList>
            <consortium name="US DOE Joint Genome Institute (JGI-PGF)"/>
            <person name="Walter F."/>
            <person name="Albersmeier A."/>
            <person name="Kalinowski J."/>
            <person name="Ruckert C."/>
        </authorList>
    </citation>
    <scope>NUCLEOTIDE SEQUENCE</scope>
    <source>
        <strain evidence="1">NBRC 108769</strain>
    </source>
</reference>
<reference evidence="1" key="2">
    <citation type="submission" date="2023-01" db="EMBL/GenBank/DDBJ databases">
        <title>Draft genome sequence of Portibacter lacus strain NBRC 108769.</title>
        <authorList>
            <person name="Sun Q."/>
            <person name="Mori K."/>
        </authorList>
    </citation>
    <scope>NUCLEOTIDE SEQUENCE</scope>
    <source>
        <strain evidence="1">NBRC 108769</strain>
    </source>
</reference>
<evidence type="ECO:0000313" key="2">
    <source>
        <dbReference type="Proteomes" id="UP001156666"/>
    </source>
</evidence>
<keyword evidence="2" id="KW-1185">Reference proteome</keyword>
<comment type="caution">
    <text evidence="1">The sequence shown here is derived from an EMBL/GenBank/DDBJ whole genome shotgun (WGS) entry which is preliminary data.</text>
</comment>
<evidence type="ECO:0000313" key="1">
    <source>
        <dbReference type="EMBL" id="GLR19957.1"/>
    </source>
</evidence>
<name>A0AA37STJ1_9BACT</name>
<proteinExistence type="predicted"/>
<sequence length="45" mass="5361">MTSLEIEQKKIDKKSILHNLEIIVQAIYPYLTEKGKAEYKNLNRR</sequence>
<organism evidence="1 2">
    <name type="scientific">Portibacter lacus</name>
    <dbReference type="NCBI Taxonomy" id="1099794"/>
    <lineage>
        <taxon>Bacteria</taxon>
        <taxon>Pseudomonadati</taxon>
        <taxon>Bacteroidota</taxon>
        <taxon>Saprospiria</taxon>
        <taxon>Saprospirales</taxon>
        <taxon>Haliscomenobacteraceae</taxon>
        <taxon>Portibacter</taxon>
    </lineage>
</organism>
<dbReference type="AlphaFoldDB" id="A0AA37STJ1"/>